<evidence type="ECO:0000313" key="4">
    <source>
        <dbReference type="Proteomes" id="UP000469346"/>
    </source>
</evidence>
<dbReference type="Pfam" id="PF03975">
    <property type="entry name" value="CheD"/>
    <property type="match status" value="1"/>
</dbReference>
<keyword evidence="1" id="KW-0145">Chemotaxis</keyword>
<sequence length="160" mass="16664">METLEVHPGTHAVAAGRDTILEARSLGATLAVAAWDEAAGVGGLLVCAFLKTPGDFAPAGPEPLESTERGLKAFFAELVDQAAQPARLKVYLAGTAEFLSAPDALNLGARLRRAVRKVLEQNGVAVAAEHVGGAANRDIRLDTRTGGVTVTVDKGREVRL</sequence>
<dbReference type="AlphaFoldDB" id="A0A6N9TJ55"/>
<comment type="caution">
    <text evidence="3">The sequence shown here is derived from an EMBL/GenBank/DDBJ whole genome shotgun (WGS) entry which is preliminary data.</text>
</comment>
<dbReference type="InterPro" id="IPR005659">
    <property type="entry name" value="Chemorcpt_Glu_NH3ase_CheD"/>
</dbReference>
<keyword evidence="2" id="KW-0378">Hydrolase</keyword>
<protein>
    <submittedName>
        <fullName evidence="3">Chemotaxis protein CheD</fullName>
    </submittedName>
</protein>
<dbReference type="GO" id="GO:0006935">
    <property type="term" value="P:chemotaxis"/>
    <property type="evidence" value="ECO:0007669"/>
    <property type="project" value="UniProtKB-KW"/>
</dbReference>
<organism evidence="3 4">
    <name type="scientific">Dissulfurirhabdus thermomarina</name>
    <dbReference type="NCBI Taxonomy" id="1765737"/>
    <lineage>
        <taxon>Bacteria</taxon>
        <taxon>Deltaproteobacteria</taxon>
        <taxon>Dissulfurirhabdaceae</taxon>
        <taxon>Dissulfurirhabdus</taxon>
    </lineage>
</organism>
<dbReference type="EMBL" id="JAAGRR010000001">
    <property type="protein sequence ID" value="NDY41291.1"/>
    <property type="molecule type" value="Genomic_DNA"/>
</dbReference>
<gene>
    <name evidence="3" type="ORF">G3N55_00305</name>
</gene>
<name>A0A6N9TJ55_DISTH</name>
<dbReference type="SUPFAM" id="SSF64438">
    <property type="entry name" value="CNF1/YfiH-like putative cysteine hydrolases"/>
    <property type="match status" value="1"/>
</dbReference>
<dbReference type="InterPro" id="IPR038592">
    <property type="entry name" value="CheD-like_sf"/>
</dbReference>
<dbReference type="RefSeq" id="WP_163297424.1">
    <property type="nucleotide sequence ID" value="NZ_JAAGRR010000001.1"/>
</dbReference>
<evidence type="ECO:0000256" key="1">
    <source>
        <dbReference type="ARBA" id="ARBA00022500"/>
    </source>
</evidence>
<keyword evidence="4" id="KW-1185">Reference proteome</keyword>
<dbReference type="InterPro" id="IPR011324">
    <property type="entry name" value="Cytotoxic_necrot_fac-like_cat"/>
</dbReference>
<reference evidence="3 4" key="1">
    <citation type="submission" date="2020-02" db="EMBL/GenBank/DDBJ databases">
        <title>Comparative genomics of sulfur disproportionating microorganisms.</title>
        <authorList>
            <person name="Ward L.M."/>
            <person name="Bertran E."/>
            <person name="Johnston D.T."/>
        </authorList>
    </citation>
    <scope>NUCLEOTIDE SEQUENCE [LARGE SCALE GENOMIC DNA]</scope>
    <source>
        <strain evidence="3 4">DSM 100025</strain>
    </source>
</reference>
<accession>A0A6N9TJ55</accession>
<proteinExistence type="predicted"/>
<evidence type="ECO:0000313" key="3">
    <source>
        <dbReference type="EMBL" id="NDY41291.1"/>
    </source>
</evidence>
<dbReference type="Gene3D" id="3.30.1330.200">
    <property type="match status" value="1"/>
</dbReference>
<dbReference type="PANTHER" id="PTHR35147">
    <property type="entry name" value="CHEMORECEPTOR GLUTAMINE DEAMIDASE CHED-RELATED"/>
    <property type="match status" value="1"/>
</dbReference>
<dbReference type="GO" id="GO:0050568">
    <property type="term" value="F:protein-glutamine glutaminase activity"/>
    <property type="evidence" value="ECO:0007669"/>
    <property type="project" value="InterPro"/>
</dbReference>
<evidence type="ECO:0000256" key="2">
    <source>
        <dbReference type="ARBA" id="ARBA00022801"/>
    </source>
</evidence>
<dbReference type="PANTHER" id="PTHR35147:SF1">
    <property type="entry name" value="CHEMORECEPTOR GLUTAMINE DEAMIDASE CHED-RELATED"/>
    <property type="match status" value="1"/>
</dbReference>
<dbReference type="Proteomes" id="UP000469346">
    <property type="component" value="Unassembled WGS sequence"/>
</dbReference>